<name>A0A8S1CIG2_9INSE</name>
<dbReference type="PANTHER" id="PTHR24064">
    <property type="entry name" value="SOLUTE CARRIER FAMILY 22 MEMBER"/>
    <property type="match status" value="1"/>
</dbReference>
<feature type="region of interest" description="Disordered" evidence="5">
    <location>
        <begin position="550"/>
        <end position="570"/>
    </location>
</feature>
<evidence type="ECO:0000256" key="4">
    <source>
        <dbReference type="ARBA" id="ARBA00023136"/>
    </source>
</evidence>
<evidence type="ECO:0000256" key="3">
    <source>
        <dbReference type="ARBA" id="ARBA00022989"/>
    </source>
</evidence>
<feature type="transmembrane region" description="Helical" evidence="6">
    <location>
        <begin position="151"/>
        <end position="172"/>
    </location>
</feature>
<dbReference type="OrthoDB" id="2261376at2759"/>
<dbReference type="GO" id="GO:0022857">
    <property type="term" value="F:transmembrane transporter activity"/>
    <property type="evidence" value="ECO:0007669"/>
    <property type="project" value="InterPro"/>
</dbReference>
<evidence type="ECO:0000313" key="8">
    <source>
        <dbReference type="EMBL" id="CAB3368121.1"/>
    </source>
</evidence>
<evidence type="ECO:0000256" key="5">
    <source>
        <dbReference type="SAM" id="MobiDB-lite"/>
    </source>
</evidence>
<keyword evidence="3 6" id="KW-1133">Transmembrane helix</keyword>
<keyword evidence="2 6" id="KW-0812">Transmembrane</keyword>
<feature type="transmembrane region" description="Helical" evidence="6">
    <location>
        <begin position="356"/>
        <end position="379"/>
    </location>
</feature>
<evidence type="ECO:0000256" key="6">
    <source>
        <dbReference type="SAM" id="Phobius"/>
    </source>
</evidence>
<feature type="transmembrane region" description="Helical" evidence="6">
    <location>
        <begin position="238"/>
        <end position="260"/>
    </location>
</feature>
<feature type="transmembrane region" description="Helical" evidence="6">
    <location>
        <begin position="420"/>
        <end position="438"/>
    </location>
</feature>
<dbReference type="Proteomes" id="UP000494165">
    <property type="component" value="Unassembled WGS sequence"/>
</dbReference>
<gene>
    <name evidence="8" type="ORF">CLODIP_2_CD08077</name>
</gene>
<dbReference type="Gene3D" id="1.20.1250.20">
    <property type="entry name" value="MFS general substrate transporter like domains"/>
    <property type="match status" value="1"/>
</dbReference>
<dbReference type="SUPFAM" id="SSF103473">
    <property type="entry name" value="MFS general substrate transporter"/>
    <property type="match status" value="1"/>
</dbReference>
<feature type="transmembrane region" description="Helical" evidence="6">
    <location>
        <begin position="184"/>
        <end position="208"/>
    </location>
</feature>
<dbReference type="EMBL" id="CADEPI010000036">
    <property type="protein sequence ID" value="CAB3368121.1"/>
    <property type="molecule type" value="Genomic_DNA"/>
</dbReference>
<feature type="transmembrane region" description="Helical" evidence="6">
    <location>
        <begin position="391"/>
        <end position="408"/>
    </location>
</feature>
<keyword evidence="4 6" id="KW-0472">Membrane</keyword>
<dbReference type="InterPro" id="IPR036259">
    <property type="entry name" value="MFS_trans_sf"/>
</dbReference>
<feature type="transmembrane region" description="Helical" evidence="6">
    <location>
        <begin position="266"/>
        <end position="285"/>
    </location>
</feature>
<dbReference type="AlphaFoldDB" id="A0A8S1CIG2"/>
<evidence type="ECO:0000313" key="9">
    <source>
        <dbReference type="Proteomes" id="UP000494165"/>
    </source>
</evidence>
<keyword evidence="9" id="KW-1185">Reference proteome</keyword>
<organism evidence="8 9">
    <name type="scientific">Cloeon dipterum</name>
    <dbReference type="NCBI Taxonomy" id="197152"/>
    <lineage>
        <taxon>Eukaryota</taxon>
        <taxon>Metazoa</taxon>
        <taxon>Ecdysozoa</taxon>
        <taxon>Arthropoda</taxon>
        <taxon>Hexapoda</taxon>
        <taxon>Insecta</taxon>
        <taxon>Pterygota</taxon>
        <taxon>Palaeoptera</taxon>
        <taxon>Ephemeroptera</taxon>
        <taxon>Pisciforma</taxon>
        <taxon>Baetidae</taxon>
        <taxon>Cloeon</taxon>
    </lineage>
</organism>
<proteinExistence type="predicted"/>
<dbReference type="CDD" id="cd17317">
    <property type="entry name" value="MFS_SLC22"/>
    <property type="match status" value="1"/>
</dbReference>
<feature type="domain" description="Major facilitator superfamily (MFS) profile" evidence="7">
    <location>
        <begin position="103"/>
        <end position="532"/>
    </location>
</feature>
<dbReference type="InterPro" id="IPR005829">
    <property type="entry name" value="Sugar_transporter_CS"/>
</dbReference>
<reference evidence="8 9" key="1">
    <citation type="submission" date="2020-04" db="EMBL/GenBank/DDBJ databases">
        <authorList>
            <person name="Alioto T."/>
            <person name="Alioto T."/>
            <person name="Gomez Garrido J."/>
        </authorList>
    </citation>
    <scope>NUCLEOTIDE SEQUENCE [LARGE SCALE GENOMIC DNA]</scope>
</reference>
<dbReference type="InterPro" id="IPR005828">
    <property type="entry name" value="MFS_sugar_transport-like"/>
</dbReference>
<dbReference type="GO" id="GO:0016020">
    <property type="term" value="C:membrane"/>
    <property type="evidence" value="ECO:0007669"/>
    <property type="project" value="UniProtKB-SubCell"/>
</dbReference>
<evidence type="ECO:0000259" key="7">
    <source>
        <dbReference type="PROSITE" id="PS50850"/>
    </source>
</evidence>
<feature type="transmembrane region" description="Helical" evidence="6">
    <location>
        <begin position="450"/>
        <end position="467"/>
    </location>
</feature>
<protein>
    <recommendedName>
        <fullName evidence="7">Major facilitator superfamily (MFS) profile domain-containing protein</fullName>
    </recommendedName>
</protein>
<evidence type="ECO:0000256" key="2">
    <source>
        <dbReference type="ARBA" id="ARBA00022692"/>
    </source>
</evidence>
<comment type="caution">
    <text evidence="8">The sequence shown here is derived from an EMBL/GenBank/DDBJ whole genome shotgun (WGS) entry which is preliminary data.</text>
</comment>
<dbReference type="PROSITE" id="PS50850">
    <property type="entry name" value="MFS"/>
    <property type="match status" value="1"/>
</dbReference>
<feature type="transmembrane region" description="Helical" evidence="6">
    <location>
        <begin position="507"/>
        <end position="527"/>
    </location>
</feature>
<accession>A0A8S1CIG2</accession>
<dbReference type="PROSITE" id="PS00216">
    <property type="entry name" value="SUGAR_TRANSPORT_1"/>
    <property type="match status" value="1"/>
</dbReference>
<feature type="transmembrane region" description="Helical" evidence="6">
    <location>
        <begin position="214"/>
        <end position="231"/>
    </location>
</feature>
<comment type="subcellular location">
    <subcellularLocation>
        <location evidence="1">Membrane</location>
        <topology evidence="1">Multi-pass membrane protein</topology>
    </subcellularLocation>
</comment>
<dbReference type="InterPro" id="IPR020846">
    <property type="entry name" value="MFS_dom"/>
</dbReference>
<evidence type="ECO:0000256" key="1">
    <source>
        <dbReference type="ARBA" id="ARBA00004141"/>
    </source>
</evidence>
<sequence>MGVNEDFDAMLHDIGACGLYQIRQYTLVAFAIMFSAVSSIGFVFTAAIVPHRYNLIFFFALIFHLNERCLIGACGDESETSPFTPDWLSEAVPFKSNGQPESCLMFQSLNATICEFERNVQERCYSWVMDGPERTIQTEFSLMCPENEWKLALVGTLNNLGVLIGLPISGFISDRYGRKTALVIALVSAGIFGLLKTLATSYIFFVILEMMEPMFGGNIYGISFILALEMVTPKKRVVGNMVIVFAYAFGNALMGLIAWAARDWRVILWATNAPALLFVLYIWVLPESVRWLMSRGRLGDAKKVVEFAAKLNKADLDKESMKDWQNGQLDRVDTDATGKGDNLWSSLRQVTKSGVLLLRLALCSFCWASVTLVYYGLSLNSVSLGGTENKYLNFISTSLVEAPSYLITWQCMNRLGRRRTLCLTFVASGIACFVNPFVPDNAGAARLPLYLFGKFAITGAFDTVYVFTAEIFPTKLRNSLLGTCSMVGRIGSMLAPQTPLLTKFSKFLPLALFGVVALVAGAVALFLPETKGTSLPVTIKEAEEISKQRKKLRQNQEDIQSDQEATNQII</sequence>
<feature type="transmembrane region" description="Helical" evidence="6">
    <location>
        <begin position="27"/>
        <end position="49"/>
    </location>
</feature>
<dbReference type="Pfam" id="PF00083">
    <property type="entry name" value="Sugar_tr"/>
    <property type="match status" value="1"/>
</dbReference>